<dbReference type="InterPro" id="IPR036249">
    <property type="entry name" value="Thioredoxin-like_sf"/>
</dbReference>
<evidence type="ECO:0000259" key="3">
    <source>
        <dbReference type="PROSITE" id="PS50405"/>
    </source>
</evidence>
<dbReference type="PROSITE" id="PS50404">
    <property type="entry name" value="GST_NTER"/>
    <property type="match status" value="1"/>
</dbReference>
<dbReference type="Gene3D" id="3.40.30.10">
    <property type="entry name" value="Glutaredoxin"/>
    <property type="match status" value="1"/>
</dbReference>
<comment type="similarity">
    <text evidence="1">Belongs to the GST superfamily.</text>
</comment>
<dbReference type="OrthoDB" id="2309723at2759"/>
<comment type="caution">
    <text evidence="4">The sequence shown here is derived from an EMBL/GenBank/DDBJ whole genome shotgun (WGS) entry which is preliminary data.</text>
</comment>
<proteinExistence type="inferred from homology"/>
<dbReference type="SFLD" id="SFLDS00019">
    <property type="entry name" value="Glutathione_Transferase_(cytos"/>
    <property type="match status" value="1"/>
</dbReference>
<keyword evidence="5" id="KW-1185">Reference proteome</keyword>
<dbReference type="PANTHER" id="PTHR44051">
    <property type="entry name" value="GLUTATHIONE S-TRANSFERASE-RELATED"/>
    <property type="match status" value="1"/>
</dbReference>
<sequence>MPELTLYTGVNSCALVPQALLHHLSIPFTAVTLKRGADGLEAADGSFTNAEYRSSIHPSGYVPALKTANGEVITEMPAILTYIALQAPEEQNLLGASVMERVRVAEWLAWLSGTLHGNAFVMLFKPGRLTGDEAAFVAIKEKGMGVAKACFQRIEKRLEGRENAVGKGWTVVDFNLYIFARWGKQIGLDMEGEFPVYSAFARKLEELDGVKKAVKEHGVEALYS</sequence>
<protein>
    <recommendedName>
        <fullName evidence="6">Glutathione S-transferase</fullName>
    </recommendedName>
</protein>
<accession>A0A9P4W9T2</accession>
<evidence type="ECO:0000256" key="1">
    <source>
        <dbReference type="ARBA" id="ARBA00007409"/>
    </source>
</evidence>
<dbReference type="Proteomes" id="UP000801428">
    <property type="component" value="Unassembled WGS sequence"/>
</dbReference>
<feature type="domain" description="GST N-terminal" evidence="2">
    <location>
        <begin position="1"/>
        <end position="91"/>
    </location>
</feature>
<dbReference type="Gene3D" id="1.20.1050.10">
    <property type="match status" value="1"/>
</dbReference>
<dbReference type="AlphaFoldDB" id="A0A9P4W9T2"/>
<dbReference type="PANTHER" id="PTHR44051:SF8">
    <property type="entry name" value="GLUTATHIONE S-TRANSFERASE GSTA"/>
    <property type="match status" value="1"/>
</dbReference>
<evidence type="ECO:0008006" key="6">
    <source>
        <dbReference type="Google" id="ProtNLM"/>
    </source>
</evidence>
<evidence type="ECO:0000313" key="4">
    <source>
        <dbReference type="EMBL" id="KAF3000925.1"/>
    </source>
</evidence>
<organism evidence="4 5">
    <name type="scientific">Curvularia kusanoi</name>
    <name type="common">Cochliobolus kusanoi</name>
    <dbReference type="NCBI Taxonomy" id="90978"/>
    <lineage>
        <taxon>Eukaryota</taxon>
        <taxon>Fungi</taxon>
        <taxon>Dikarya</taxon>
        <taxon>Ascomycota</taxon>
        <taxon>Pezizomycotina</taxon>
        <taxon>Dothideomycetes</taxon>
        <taxon>Pleosporomycetidae</taxon>
        <taxon>Pleosporales</taxon>
        <taxon>Pleosporineae</taxon>
        <taxon>Pleosporaceae</taxon>
        <taxon>Curvularia</taxon>
    </lineage>
</organism>
<dbReference type="SUPFAM" id="SSF47616">
    <property type="entry name" value="GST C-terminal domain-like"/>
    <property type="match status" value="1"/>
</dbReference>
<dbReference type="CDD" id="cd03188">
    <property type="entry name" value="GST_C_Beta"/>
    <property type="match status" value="1"/>
</dbReference>
<dbReference type="InterPro" id="IPR040079">
    <property type="entry name" value="Glutathione_S-Trfase"/>
</dbReference>
<name>A0A9P4W9T2_CURKU</name>
<dbReference type="Pfam" id="PF13409">
    <property type="entry name" value="GST_N_2"/>
    <property type="match status" value="1"/>
</dbReference>
<gene>
    <name evidence="4" type="ORF">E8E13_008609</name>
</gene>
<dbReference type="InterPro" id="IPR036282">
    <property type="entry name" value="Glutathione-S-Trfase_C_sf"/>
</dbReference>
<dbReference type="PROSITE" id="PS50405">
    <property type="entry name" value="GST_CTER"/>
    <property type="match status" value="1"/>
</dbReference>
<evidence type="ECO:0000313" key="5">
    <source>
        <dbReference type="Proteomes" id="UP000801428"/>
    </source>
</evidence>
<feature type="domain" description="GST C-terminal" evidence="3">
    <location>
        <begin position="97"/>
        <end position="224"/>
    </location>
</feature>
<dbReference type="InterPro" id="IPR010987">
    <property type="entry name" value="Glutathione-S-Trfase_C-like"/>
</dbReference>
<evidence type="ECO:0000259" key="2">
    <source>
        <dbReference type="PROSITE" id="PS50404"/>
    </source>
</evidence>
<dbReference type="EMBL" id="SWKU01000014">
    <property type="protein sequence ID" value="KAF3000925.1"/>
    <property type="molecule type" value="Genomic_DNA"/>
</dbReference>
<reference evidence="4" key="1">
    <citation type="submission" date="2019-04" db="EMBL/GenBank/DDBJ databases">
        <title>Sequencing of skin fungus with MAO and IRED activity.</title>
        <authorList>
            <person name="Marsaioli A.J."/>
            <person name="Bonatto J.M.C."/>
            <person name="Reis Junior O."/>
        </authorList>
    </citation>
    <scope>NUCLEOTIDE SEQUENCE</scope>
    <source>
        <strain evidence="4">30M1</strain>
    </source>
</reference>
<dbReference type="CDD" id="cd03057">
    <property type="entry name" value="GST_N_Beta"/>
    <property type="match status" value="1"/>
</dbReference>
<dbReference type="InterPro" id="IPR004045">
    <property type="entry name" value="Glutathione_S-Trfase_N"/>
</dbReference>
<dbReference type="SUPFAM" id="SSF52833">
    <property type="entry name" value="Thioredoxin-like"/>
    <property type="match status" value="1"/>
</dbReference>